<dbReference type="PANTHER" id="PTHR42979">
    <property type="entry name" value="3-ISOPROPYLMALATE DEHYDROGENASE"/>
    <property type="match status" value="1"/>
</dbReference>
<organism evidence="10 11">
    <name type="scientific">Fomitopsis schrenkii</name>
    <name type="common">Brown rot fungus</name>
    <dbReference type="NCBI Taxonomy" id="2126942"/>
    <lineage>
        <taxon>Eukaryota</taxon>
        <taxon>Fungi</taxon>
        <taxon>Dikarya</taxon>
        <taxon>Basidiomycota</taxon>
        <taxon>Agaricomycotina</taxon>
        <taxon>Agaricomycetes</taxon>
        <taxon>Polyporales</taxon>
        <taxon>Fomitopsis</taxon>
    </lineage>
</organism>
<evidence type="ECO:0000256" key="2">
    <source>
        <dbReference type="ARBA" id="ARBA00022430"/>
    </source>
</evidence>
<keyword evidence="3" id="KW-0028">Amino-acid biosynthesis</keyword>
<dbReference type="GO" id="GO:0005829">
    <property type="term" value="C:cytosol"/>
    <property type="evidence" value="ECO:0007669"/>
    <property type="project" value="TreeGrafter"/>
</dbReference>
<keyword evidence="11" id="KW-1185">Reference proteome</keyword>
<evidence type="ECO:0000256" key="3">
    <source>
        <dbReference type="ARBA" id="ARBA00022605"/>
    </source>
</evidence>
<dbReference type="STRING" id="743788.S8FVP4"/>
<gene>
    <name evidence="10" type="ORF">FOMPIDRAFT_84143</name>
</gene>
<keyword evidence="5" id="KW-0460">Magnesium</keyword>
<evidence type="ECO:0000313" key="11">
    <source>
        <dbReference type="Proteomes" id="UP000015241"/>
    </source>
</evidence>
<evidence type="ECO:0000259" key="9">
    <source>
        <dbReference type="Pfam" id="PF00180"/>
    </source>
</evidence>
<dbReference type="PANTHER" id="PTHR42979:SF1">
    <property type="entry name" value="3-ISOPROPYLMALATE DEHYDROGENASE"/>
    <property type="match status" value="1"/>
</dbReference>
<dbReference type="InterPro" id="IPR024084">
    <property type="entry name" value="IsoPropMal-DH-like_dom"/>
</dbReference>
<dbReference type="AlphaFoldDB" id="S8FVP4"/>
<keyword evidence="6" id="KW-0560">Oxidoreductase</keyword>
<dbReference type="GO" id="GO:0009098">
    <property type="term" value="P:L-leucine biosynthetic process"/>
    <property type="evidence" value="ECO:0007669"/>
    <property type="project" value="UniProtKB-KW"/>
</dbReference>
<dbReference type="GO" id="GO:0003862">
    <property type="term" value="F:3-isopropylmalate dehydrogenase activity"/>
    <property type="evidence" value="ECO:0007669"/>
    <property type="project" value="InterPro"/>
</dbReference>
<comment type="similarity">
    <text evidence="1">Belongs to the isocitrate and isopropylmalate dehydrogenases family.</text>
</comment>
<keyword evidence="7" id="KW-0520">NAD</keyword>
<dbReference type="EMBL" id="KE504124">
    <property type="protein sequence ID" value="EPT05161.1"/>
    <property type="molecule type" value="Genomic_DNA"/>
</dbReference>
<evidence type="ECO:0000256" key="1">
    <source>
        <dbReference type="ARBA" id="ARBA00007769"/>
    </source>
</evidence>
<dbReference type="InterPro" id="IPR004429">
    <property type="entry name" value="Isopropylmalate_DH"/>
</dbReference>
<reference evidence="10 11" key="1">
    <citation type="journal article" date="2012" name="Science">
        <title>The Paleozoic origin of enzymatic lignin decomposition reconstructed from 31 fungal genomes.</title>
        <authorList>
            <person name="Floudas D."/>
            <person name="Binder M."/>
            <person name="Riley R."/>
            <person name="Barry K."/>
            <person name="Blanchette R.A."/>
            <person name="Henrissat B."/>
            <person name="Martinez A.T."/>
            <person name="Otillar R."/>
            <person name="Spatafora J.W."/>
            <person name="Yadav J.S."/>
            <person name="Aerts A."/>
            <person name="Benoit I."/>
            <person name="Boyd A."/>
            <person name="Carlson A."/>
            <person name="Copeland A."/>
            <person name="Coutinho P.M."/>
            <person name="de Vries R.P."/>
            <person name="Ferreira P."/>
            <person name="Findley K."/>
            <person name="Foster B."/>
            <person name="Gaskell J."/>
            <person name="Glotzer D."/>
            <person name="Gorecki P."/>
            <person name="Heitman J."/>
            <person name="Hesse C."/>
            <person name="Hori C."/>
            <person name="Igarashi K."/>
            <person name="Jurgens J.A."/>
            <person name="Kallen N."/>
            <person name="Kersten P."/>
            <person name="Kohler A."/>
            <person name="Kuees U."/>
            <person name="Kumar T.K.A."/>
            <person name="Kuo A."/>
            <person name="LaButti K."/>
            <person name="Larrondo L.F."/>
            <person name="Lindquist E."/>
            <person name="Ling A."/>
            <person name="Lombard V."/>
            <person name="Lucas S."/>
            <person name="Lundell T."/>
            <person name="Martin R."/>
            <person name="McLaughlin D.J."/>
            <person name="Morgenstern I."/>
            <person name="Morin E."/>
            <person name="Murat C."/>
            <person name="Nagy L.G."/>
            <person name="Nolan M."/>
            <person name="Ohm R.A."/>
            <person name="Patyshakuliyeva A."/>
            <person name="Rokas A."/>
            <person name="Ruiz-Duenas F.J."/>
            <person name="Sabat G."/>
            <person name="Salamov A."/>
            <person name="Samejima M."/>
            <person name="Schmutz J."/>
            <person name="Slot J.C."/>
            <person name="St John F."/>
            <person name="Stenlid J."/>
            <person name="Sun H."/>
            <person name="Sun S."/>
            <person name="Syed K."/>
            <person name="Tsang A."/>
            <person name="Wiebenga A."/>
            <person name="Young D."/>
            <person name="Pisabarro A."/>
            <person name="Eastwood D.C."/>
            <person name="Martin F."/>
            <person name="Cullen D."/>
            <person name="Grigoriev I.V."/>
            <person name="Hibbett D.S."/>
        </authorList>
    </citation>
    <scope>NUCLEOTIDE SEQUENCE</scope>
    <source>
        <strain evidence="11">FP-58527</strain>
    </source>
</reference>
<evidence type="ECO:0000256" key="5">
    <source>
        <dbReference type="ARBA" id="ARBA00022842"/>
    </source>
</evidence>
<dbReference type="eggNOG" id="KOG0786">
    <property type="taxonomic scope" value="Eukaryota"/>
</dbReference>
<evidence type="ECO:0000256" key="7">
    <source>
        <dbReference type="ARBA" id="ARBA00023027"/>
    </source>
</evidence>
<keyword evidence="4" id="KW-0479">Metal-binding</keyword>
<keyword evidence="8" id="KW-0100">Branched-chain amino acid biosynthesis</keyword>
<dbReference type="Gene3D" id="3.40.718.10">
    <property type="entry name" value="Isopropylmalate Dehydrogenase"/>
    <property type="match status" value="1"/>
</dbReference>
<evidence type="ECO:0000313" key="10">
    <source>
        <dbReference type="EMBL" id="EPT05161.1"/>
    </source>
</evidence>
<accession>S8FVP4</accession>
<proteinExistence type="inferred from homology"/>
<dbReference type="SUPFAM" id="SSF53659">
    <property type="entry name" value="Isocitrate/Isopropylmalate dehydrogenase-like"/>
    <property type="match status" value="1"/>
</dbReference>
<evidence type="ECO:0000256" key="8">
    <source>
        <dbReference type="ARBA" id="ARBA00023304"/>
    </source>
</evidence>
<dbReference type="HOGENOM" id="CLU_1562903_0_0_1"/>
<sequence length="171" mass="18851">MGDLRVEDRARAAESHCTVDERGTLVVEVQTLVVGAGEARVGGHAGVWERLEAKGFRTVGRGNEMVALPLPRVTNLTVLSVSSFVFAQELALWDVHSKVRPEQGLLHLRKALRLYVKFWPCNFASDSPLAYSPLKAASAQGTDIFIIRELNGGEYFGERKELTQAASRTTR</sequence>
<keyword evidence="2" id="KW-0432">Leucine biosynthesis</keyword>
<dbReference type="Pfam" id="PF00180">
    <property type="entry name" value="Iso_dh"/>
    <property type="match status" value="1"/>
</dbReference>
<protein>
    <recommendedName>
        <fullName evidence="9">Isopropylmalate dehydrogenase-like domain-containing protein</fullName>
    </recommendedName>
</protein>
<evidence type="ECO:0000256" key="6">
    <source>
        <dbReference type="ARBA" id="ARBA00023002"/>
    </source>
</evidence>
<dbReference type="InParanoid" id="S8FVP4"/>
<evidence type="ECO:0000256" key="4">
    <source>
        <dbReference type="ARBA" id="ARBA00022723"/>
    </source>
</evidence>
<dbReference type="OrthoDB" id="419183at2759"/>
<dbReference type="GO" id="GO:0046872">
    <property type="term" value="F:metal ion binding"/>
    <property type="evidence" value="ECO:0007669"/>
    <property type="project" value="UniProtKB-KW"/>
</dbReference>
<feature type="domain" description="Isopropylmalate dehydrogenase-like" evidence="9">
    <location>
        <begin position="93"/>
        <end position="165"/>
    </location>
</feature>
<name>S8FVP4_FOMSC</name>
<dbReference type="Proteomes" id="UP000015241">
    <property type="component" value="Unassembled WGS sequence"/>
</dbReference>